<reference evidence="2 3" key="1">
    <citation type="submission" date="2006-02" db="EMBL/GenBank/DDBJ databases">
        <authorList>
            <person name="Moran M.A."/>
            <person name="Kjelleberg S."/>
            <person name="Egan S."/>
            <person name="Saunders N."/>
            <person name="Thomas T."/>
            <person name="Ferriera S."/>
            <person name="Johnson J."/>
            <person name="Kravitz S."/>
            <person name="Halpern A."/>
            <person name="Remington K."/>
            <person name="Beeson K."/>
            <person name="Tran B."/>
            <person name="Rogers Y.-H."/>
            <person name="Friedman R."/>
            <person name="Venter J.C."/>
        </authorList>
    </citation>
    <scope>NUCLEOTIDE SEQUENCE [LARGE SCALE GENOMIC DNA]</scope>
    <source>
        <strain evidence="2 3">D2</strain>
    </source>
</reference>
<dbReference type="GO" id="GO:0005737">
    <property type="term" value="C:cytoplasm"/>
    <property type="evidence" value="ECO:0007669"/>
    <property type="project" value="TreeGrafter"/>
</dbReference>
<dbReference type="STRING" id="87626.PTD2_01206"/>
<name>A4C3L2_9GAMM</name>
<dbReference type="Pfam" id="PF12706">
    <property type="entry name" value="Lactamase_B_2"/>
    <property type="match status" value="1"/>
</dbReference>
<dbReference type="PROSITE" id="PS51257">
    <property type="entry name" value="PROKAR_LIPOPROTEIN"/>
    <property type="match status" value="1"/>
</dbReference>
<accession>A4C3L2</accession>
<dbReference type="InterPro" id="IPR001279">
    <property type="entry name" value="Metallo-B-lactamas"/>
</dbReference>
<dbReference type="GO" id="GO:0016787">
    <property type="term" value="F:hydrolase activity"/>
    <property type="evidence" value="ECO:0007669"/>
    <property type="project" value="UniProtKB-KW"/>
</dbReference>
<evidence type="ECO:0000313" key="3">
    <source>
        <dbReference type="Proteomes" id="UP000006201"/>
    </source>
</evidence>
<dbReference type="RefSeq" id="WP_009836445.1">
    <property type="nucleotide sequence ID" value="NZ_AAOH01000001.1"/>
</dbReference>
<dbReference type="PANTHER" id="PTHR15032">
    <property type="entry name" value="N-ACYL-PHOSPHATIDYLETHANOLAMINE-HYDROLYZING PHOSPHOLIPASE D"/>
    <property type="match status" value="1"/>
</dbReference>
<dbReference type="HOGENOM" id="CLU_020884_1_2_6"/>
<protein>
    <submittedName>
        <fullName evidence="2">Putative hydrolase</fullName>
    </submittedName>
</protein>
<keyword evidence="3" id="KW-1185">Reference proteome</keyword>
<dbReference type="Gene3D" id="3.60.15.10">
    <property type="entry name" value="Ribonuclease Z/Hydroxyacylglutathione hydrolase-like"/>
    <property type="match status" value="1"/>
</dbReference>
<dbReference type="InterPro" id="IPR036866">
    <property type="entry name" value="RibonucZ/Hydroxyglut_hydro"/>
</dbReference>
<dbReference type="Proteomes" id="UP000006201">
    <property type="component" value="Unassembled WGS sequence"/>
</dbReference>
<dbReference type="EMBL" id="AAOH01000001">
    <property type="protein sequence ID" value="EAR30144.1"/>
    <property type="molecule type" value="Genomic_DNA"/>
</dbReference>
<dbReference type="eggNOG" id="COG2220">
    <property type="taxonomic scope" value="Bacteria"/>
</dbReference>
<dbReference type="SUPFAM" id="SSF56281">
    <property type="entry name" value="Metallo-hydrolase/oxidoreductase"/>
    <property type="match status" value="1"/>
</dbReference>
<organism evidence="2 3">
    <name type="scientific">Pseudoalteromonas tunicata D2</name>
    <dbReference type="NCBI Taxonomy" id="87626"/>
    <lineage>
        <taxon>Bacteria</taxon>
        <taxon>Pseudomonadati</taxon>
        <taxon>Pseudomonadota</taxon>
        <taxon>Gammaproteobacteria</taxon>
        <taxon>Alteromonadales</taxon>
        <taxon>Pseudoalteromonadaceae</taxon>
        <taxon>Pseudoalteromonas</taxon>
    </lineage>
</organism>
<dbReference type="PANTHER" id="PTHR15032:SF4">
    <property type="entry name" value="N-ACYL-PHOSPHATIDYLETHANOLAMINE-HYDROLYZING PHOSPHOLIPASE D"/>
    <property type="match status" value="1"/>
</dbReference>
<gene>
    <name evidence="2" type="ORF">PTD2_01206</name>
</gene>
<sequence length="362" mass="40924">MKHPIQILLVGTITLLTGCSTANHVNQIIQPQSKVFKGDDGRYVNQYSGEKTYPLTCTENCYQPRPELQCETDQPAERCKYIGPKPTLALNSGFKVKWLGHASFQVTTDNGQQFLFDPVTAQFDWPVDLAFRLDSGFYRNLPAKLTEQELTHANAIMYSHVHYDHFNKQDIADIGVNTPFYVPLGLGDHFPNDGYQINEMAWYSKQQVGDTTIHSVPAHHFSNRIWVPFLYEDWAKASWNGWVLESKGKKLFFAGDTGYSAHFADIKQQLGDIDICLLPIASYHHPEDANWYRYVHMTPEDALTAAQDLGCKVMIPWGYGNASWKMGDISSHSALVRLLNMKEQMGSTMPILVLNEGDAISL</sequence>
<keyword evidence="2" id="KW-0378">Hydrolase</keyword>
<comment type="caution">
    <text evidence="2">The sequence shown here is derived from an EMBL/GenBank/DDBJ whole genome shotgun (WGS) entry which is preliminary data.</text>
</comment>
<proteinExistence type="predicted"/>
<dbReference type="OrthoDB" id="9805728at2"/>
<evidence type="ECO:0000313" key="2">
    <source>
        <dbReference type="EMBL" id="EAR30144.1"/>
    </source>
</evidence>
<dbReference type="AlphaFoldDB" id="A4C3L2"/>
<feature type="domain" description="Metallo-beta-lactamase" evidence="1">
    <location>
        <begin position="114"/>
        <end position="316"/>
    </location>
</feature>
<evidence type="ECO:0000259" key="1">
    <source>
        <dbReference type="Pfam" id="PF12706"/>
    </source>
</evidence>